<name>A0ABN3FD44_9ACTN</name>
<dbReference type="InterPro" id="IPR029032">
    <property type="entry name" value="AhpD-like"/>
</dbReference>
<evidence type="ECO:0000313" key="2">
    <source>
        <dbReference type="Proteomes" id="UP001500253"/>
    </source>
</evidence>
<dbReference type="PANTHER" id="PTHR34846">
    <property type="entry name" value="4-CARBOXYMUCONOLACTONE DECARBOXYLASE FAMILY PROTEIN (AFU_ORTHOLOGUE AFUA_6G11590)"/>
    <property type="match status" value="1"/>
</dbReference>
<reference evidence="1 2" key="1">
    <citation type="journal article" date="2019" name="Int. J. Syst. Evol. Microbiol.">
        <title>The Global Catalogue of Microorganisms (GCM) 10K type strain sequencing project: providing services to taxonomists for standard genome sequencing and annotation.</title>
        <authorList>
            <consortium name="The Broad Institute Genomics Platform"/>
            <consortium name="The Broad Institute Genome Sequencing Center for Infectious Disease"/>
            <person name="Wu L."/>
            <person name="Ma J."/>
        </authorList>
    </citation>
    <scope>NUCLEOTIDE SEQUENCE [LARGE SCALE GENOMIC DNA]</scope>
    <source>
        <strain evidence="1 2">JCM 4316</strain>
    </source>
</reference>
<keyword evidence="2" id="KW-1185">Reference proteome</keyword>
<comment type="caution">
    <text evidence="1">The sequence shown here is derived from an EMBL/GenBank/DDBJ whole genome shotgun (WGS) entry which is preliminary data.</text>
</comment>
<organism evidence="1 2">
    <name type="scientific">Streptomyces cuspidosporus</name>
    <dbReference type="NCBI Taxonomy" id="66882"/>
    <lineage>
        <taxon>Bacteria</taxon>
        <taxon>Bacillati</taxon>
        <taxon>Actinomycetota</taxon>
        <taxon>Actinomycetes</taxon>
        <taxon>Kitasatosporales</taxon>
        <taxon>Streptomycetaceae</taxon>
        <taxon>Streptomyces</taxon>
    </lineage>
</organism>
<dbReference type="Gene3D" id="1.20.1290.10">
    <property type="entry name" value="AhpD-like"/>
    <property type="match status" value="1"/>
</dbReference>
<dbReference type="EMBL" id="BAAASD010000002">
    <property type="protein sequence ID" value="GAA2327049.1"/>
    <property type="molecule type" value="Genomic_DNA"/>
</dbReference>
<accession>A0ABN3FD44</accession>
<evidence type="ECO:0000313" key="1">
    <source>
        <dbReference type="EMBL" id="GAA2327049.1"/>
    </source>
</evidence>
<proteinExistence type="predicted"/>
<dbReference type="PANTHER" id="PTHR34846:SF5">
    <property type="entry name" value="CARBOXYMUCONOLACTONE DECARBOXYLASE-LIKE DOMAIN-CONTAINING PROTEIN"/>
    <property type="match status" value="1"/>
</dbReference>
<protein>
    <submittedName>
        <fullName evidence="1">Carboxymuconolactone decarboxylase family protein</fullName>
    </submittedName>
</protein>
<gene>
    <name evidence="1" type="ORF">GCM10010246_06020</name>
</gene>
<dbReference type="Proteomes" id="UP001500253">
    <property type="component" value="Unassembled WGS sequence"/>
</dbReference>
<dbReference type="SUPFAM" id="SSF69118">
    <property type="entry name" value="AhpD-like"/>
    <property type="match status" value="1"/>
</dbReference>
<sequence>MSRIALLEPPYADEAGAQLARMMPAGAAPVGLFRMFARNLPMAGAMHAWGRYELGRQLTLSLREREIVIDRTCARCSCEYEWGVHVMTFAGKAGLTHEQTASLVHGGPDDPCWTSERERLLILAVDALHEHSDIDDALWARLAAFFDDLQLLDLLLLCGWYHAVSFAARAARVPHEPGAPRFADVLPSAG</sequence>
<dbReference type="RefSeq" id="WP_346172907.1">
    <property type="nucleotide sequence ID" value="NZ_BAAASD010000002.1"/>
</dbReference>